<dbReference type="EMBL" id="CP010586">
    <property type="protein sequence ID" value="AKP78691.1"/>
    <property type="molecule type" value="Genomic_DNA"/>
</dbReference>
<gene>
    <name evidence="2" type="ORF">AS52_03730</name>
</gene>
<evidence type="ECO:0000313" key="2">
    <source>
        <dbReference type="EMBL" id="AKP78691.1"/>
    </source>
</evidence>
<feature type="transmembrane region" description="Helical" evidence="1">
    <location>
        <begin position="20"/>
        <end position="41"/>
    </location>
</feature>
<protein>
    <recommendedName>
        <fullName evidence="4">DUF2834 domain-containing protein</fullName>
    </recommendedName>
</protein>
<dbReference type="Proteomes" id="UP000036410">
    <property type="component" value="Chromosome"/>
</dbReference>
<keyword evidence="1" id="KW-0472">Membrane</keyword>
<evidence type="ECO:0000313" key="3">
    <source>
        <dbReference type="Proteomes" id="UP000036410"/>
    </source>
</evidence>
<name>A0A806TJY1_PRIMG</name>
<keyword evidence="1" id="KW-1133">Transmembrane helix</keyword>
<evidence type="ECO:0000256" key="1">
    <source>
        <dbReference type="SAM" id="Phobius"/>
    </source>
</evidence>
<keyword evidence="1" id="KW-0812">Transmembrane</keyword>
<dbReference type="Pfam" id="PF11196">
    <property type="entry name" value="DUF2834"/>
    <property type="match status" value="1"/>
</dbReference>
<dbReference type="AlphaFoldDB" id="A0A806TJY1"/>
<proteinExistence type="predicted"/>
<sequence>MVSKNDKAMDSNTFSRNNRIAKALLILVLVSFSVLTGLAVYHYDFLGIFSQAFNNYASMQIFFDLLIALILVLVWMWHDAKKTNRSFWPWALVTLIIGSFGPLLYLLLRKRI</sequence>
<dbReference type="InterPro" id="IPR021362">
    <property type="entry name" value="DUF2834"/>
</dbReference>
<dbReference type="RefSeq" id="WP_049165935.1">
    <property type="nucleotide sequence ID" value="NZ_CP010586.1"/>
</dbReference>
<accession>A0A806TJY1</accession>
<evidence type="ECO:0008006" key="4">
    <source>
        <dbReference type="Google" id="ProtNLM"/>
    </source>
</evidence>
<feature type="transmembrane region" description="Helical" evidence="1">
    <location>
        <begin position="87"/>
        <end position="108"/>
    </location>
</feature>
<organism evidence="2 3">
    <name type="scientific">Priestia megaterium Q3</name>
    <dbReference type="NCBI Taxonomy" id="1452722"/>
    <lineage>
        <taxon>Bacteria</taxon>
        <taxon>Bacillati</taxon>
        <taxon>Bacillota</taxon>
        <taxon>Bacilli</taxon>
        <taxon>Bacillales</taxon>
        <taxon>Bacillaceae</taxon>
        <taxon>Priestia</taxon>
    </lineage>
</organism>
<feature type="transmembrane region" description="Helical" evidence="1">
    <location>
        <begin position="53"/>
        <end position="75"/>
    </location>
</feature>
<reference evidence="2 3" key="1">
    <citation type="submission" date="2015-01" db="EMBL/GenBank/DDBJ databases">
        <title>Genome sequence of bacillus megaterium Q3.</title>
        <authorList>
            <person name="Wang Y."/>
            <person name="Luo K."/>
            <person name="Bai L."/>
            <person name="Luo F."/>
        </authorList>
    </citation>
    <scope>NUCLEOTIDE SEQUENCE [LARGE SCALE GENOMIC DNA]</scope>
    <source>
        <strain evidence="2 3">Q3</strain>
    </source>
</reference>